<organism evidence="11 12">
    <name type="scientific">Parascaris univalens</name>
    <name type="common">Nematode worm</name>
    <dbReference type="NCBI Taxonomy" id="6257"/>
    <lineage>
        <taxon>Eukaryota</taxon>
        <taxon>Metazoa</taxon>
        <taxon>Ecdysozoa</taxon>
        <taxon>Nematoda</taxon>
        <taxon>Chromadorea</taxon>
        <taxon>Rhabditida</taxon>
        <taxon>Spirurina</taxon>
        <taxon>Ascaridomorpha</taxon>
        <taxon>Ascaridoidea</taxon>
        <taxon>Ascarididae</taxon>
        <taxon>Parascaris</taxon>
    </lineage>
</organism>
<dbReference type="InterPro" id="IPR000659">
    <property type="entry name" value="Pyridox_Oxase"/>
</dbReference>
<keyword evidence="11" id="KW-1185">Reference proteome</keyword>
<evidence type="ECO:0000256" key="5">
    <source>
        <dbReference type="ARBA" id="ARBA00007301"/>
    </source>
</evidence>
<dbReference type="InterPro" id="IPR012349">
    <property type="entry name" value="Split_barrel_FMN-bd"/>
</dbReference>
<comment type="function">
    <text evidence="2">Catalyzes the oxidation of either pyridoxine 5'-phosphate (PNP) or pyridoxamine 5'-phosphate (PMP) into pyridoxal 5'-phosphate (PLP).</text>
</comment>
<evidence type="ECO:0000259" key="10">
    <source>
        <dbReference type="Pfam" id="PF01243"/>
    </source>
</evidence>
<dbReference type="Gene3D" id="2.30.110.10">
    <property type="entry name" value="Electron Transport, Fmn-binding Protein, Chain A"/>
    <property type="match status" value="1"/>
</dbReference>
<dbReference type="AlphaFoldDB" id="A0A915BIT7"/>
<dbReference type="NCBIfam" id="NF004231">
    <property type="entry name" value="PRK05679.1"/>
    <property type="match status" value="1"/>
</dbReference>
<comment type="pathway">
    <text evidence="4">Cofactor metabolism; pyridoxal 5'-phosphate salvage; pyridoxal 5'-phosphate from pyridoxine 5'-phosphate: step 1/1.</text>
</comment>
<reference evidence="12" key="1">
    <citation type="submission" date="2022-11" db="UniProtKB">
        <authorList>
            <consortium name="WormBaseParasite"/>
        </authorList>
    </citation>
    <scope>IDENTIFICATION</scope>
</reference>
<comment type="pathway">
    <text evidence="3">Cofactor metabolism; pyridoxal 5'-phosphate salvage; pyridoxal 5'-phosphate from pyridoxamine 5'-phosphate: step 1/1.</text>
</comment>
<evidence type="ECO:0000256" key="1">
    <source>
        <dbReference type="ARBA" id="ARBA00001917"/>
    </source>
</evidence>
<dbReference type="PANTHER" id="PTHR10851:SF0">
    <property type="entry name" value="PYRIDOXINE-5'-PHOSPHATE OXIDASE"/>
    <property type="match status" value="1"/>
</dbReference>
<dbReference type="GO" id="GO:0008615">
    <property type="term" value="P:pyridoxine biosynthetic process"/>
    <property type="evidence" value="ECO:0007669"/>
    <property type="project" value="InterPro"/>
</dbReference>
<dbReference type="Proteomes" id="UP000887569">
    <property type="component" value="Unplaced"/>
</dbReference>
<evidence type="ECO:0000256" key="9">
    <source>
        <dbReference type="ARBA" id="ARBA00023002"/>
    </source>
</evidence>
<proteinExistence type="inferred from homology"/>
<evidence type="ECO:0000256" key="7">
    <source>
        <dbReference type="ARBA" id="ARBA00022630"/>
    </source>
</evidence>
<comment type="cofactor">
    <cofactor evidence="1">
        <name>FMN</name>
        <dbReference type="ChEBI" id="CHEBI:58210"/>
    </cofactor>
</comment>
<dbReference type="Pfam" id="PF01243">
    <property type="entry name" value="PNPOx_N"/>
    <property type="match status" value="1"/>
</dbReference>
<comment type="similarity">
    <text evidence="5">Belongs to the pyridoxamine 5'-phosphate oxidase family.</text>
</comment>
<evidence type="ECO:0000256" key="8">
    <source>
        <dbReference type="ARBA" id="ARBA00022643"/>
    </source>
</evidence>
<evidence type="ECO:0000313" key="11">
    <source>
        <dbReference type="Proteomes" id="UP000887569"/>
    </source>
</evidence>
<name>A0A915BIT7_PARUN</name>
<evidence type="ECO:0000256" key="4">
    <source>
        <dbReference type="ARBA" id="ARBA00005037"/>
    </source>
</evidence>
<dbReference type="PANTHER" id="PTHR10851">
    <property type="entry name" value="PYRIDOXINE-5-PHOSPHATE OXIDASE"/>
    <property type="match status" value="1"/>
</dbReference>
<sequence length="261" mass="29973">MFFSSLQATLINSYNYSGIMHPRGILHVIVRRSCRSFYCRCGNSSLAYHCNNVTRRCAIMQSVAGAEKNYGIDIKDWRKPYINKDEPILLEENLPSKDPFEVFDVWFKNIASKTDVSFEEVNAACLSTAWCTLIYCLPVSANRPSSRMILIKEYDKEGFSFYTNFESKKAQEIKANPQACLLFYWPKVDRQVRIEGKMELLSSELADAYWKSRPVKSRIGSKISTQSAVIPSRQFLIDKKNELVRLAEEKGGDSITRPDSW</sequence>
<evidence type="ECO:0000256" key="6">
    <source>
        <dbReference type="ARBA" id="ARBA00012801"/>
    </source>
</evidence>
<evidence type="ECO:0000256" key="2">
    <source>
        <dbReference type="ARBA" id="ARBA00003691"/>
    </source>
</evidence>
<accession>A0A915BIT7</accession>
<dbReference type="WBParaSite" id="PgR042_g070_t02">
    <property type="protein sequence ID" value="PgR042_g070_t02"/>
    <property type="gene ID" value="PgR042_g070"/>
</dbReference>
<dbReference type="GO" id="GO:0010181">
    <property type="term" value="F:FMN binding"/>
    <property type="evidence" value="ECO:0007669"/>
    <property type="project" value="InterPro"/>
</dbReference>
<feature type="domain" description="Pyridoxamine 5'-phosphate oxidase N-terminal" evidence="10">
    <location>
        <begin position="142"/>
        <end position="236"/>
    </location>
</feature>
<keyword evidence="8" id="KW-0288">FMN</keyword>
<evidence type="ECO:0000313" key="12">
    <source>
        <dbReference type="WBParaSite" id="PgR042_g070_t02"/>
    </source>
</evidence>
<keyword evidence="7" id="KW-0285">Flavoprotein</keyword>
<protein>
    <recommendedName>
        <fullName evidence="6">pyridoxal 5'-phosphate synthase</fullName>
        <ecNumber evidence="6">1.4.3.5</ecNumber>
    </recommendedName>
</protein>
<dbReference type="SUPFAM" id="SSF50475">
    <property type="entry name" value="FMN-binding split barrel"/>
    <property type="match status" value="1"/>
</dbReference>
<dbReference type="InterPro" id="IPR011576">
    <property type="entry name" value="Pyridox_Oxase_N"/>
</dbReference>
<dbReference type="EC" id="1.4.3.5" evidence="6"/>
<evidence type="ECO:0000256" key="3">
    <source>
        <dbReference type="ARBA" id="ARBA00004738"/>
    </source>
</evidence>
<dbReference type="GO" id="GO:0004733">
    <property type="term" value="F:pyridoxamine phosphate oxidase activity"/>
    <property type="evidence" value="ECO:0007669"/>
    <property type="project" value="UniProtKB-EC"/>
</dbReference>
<keyword evidence="9" id="KW-0560">Oxidoreductase</keyword>